<dbReference type="WBParaSite" id="PgE162_g001_t01">
    <property type="protein sequence ID" value="PgE162_g001_t01"/>
    <property type="gene ID" value="PgE162_g001"/>
</dbReference>
<dbReference type="WBParaSite" id="PgE162_g001_t05">
    <property type="protein sequence ID" value="PgE162_g001_t05"/>
    <property type="gene ID" value="PgE162_g001"/>
</dbReference>
<proteinExistence type="predicted"/>
<organism evidence="1 3">
    <name type="scientific">Parascaris univalens</name>
    <name type="common">Nematode worm</name>
    <dbReference type="NCBI Taxonomy" id="6257"/>
    <lineage>
        <taxon>Eukaryota</taxon>
        <taxon>Metazoa</taxon>
        <taxon>Ecdysozoa</taxon>
        <taxon>Nematoda</taxon>
        <taxon>Chromadorea</taxon>
        <taxon>Rhabditida</taxon>
        <taxon>Spirurina</taxon>
        <taxon>Ascaridomorpha</taxon>
        <taxon>Ascaridoidea</taxon>
        <taxon>Ascarididae</taxon>
        <taxon>Parascaris</taxon>
    </lineage>
</organism>
<dbReference type="WBParaSite" id="PgE162_g001_t02">
    <property type="protein sequence ID" value="PgE162_g001_t02"/>
    <property type="gene ID" value="PgE162_g001"/>
</dbReference>
<sequence length="77" mass="9582">MFQCTYLLASIQIFSFSWNYEKRNMRRGREEQRKVKYYWLKETETHLFFSLQLYLQCWYLWSNLSLQCSGPVFMVES</sequence>
<keyword evidence="1" id="KW-1185">Reference proteome</keyword>
<dbReference type="AlphaFoldDB" id="A0A915A1I2"/>
<accession>A0A915A1I2</accession>
<protein>
    <submittedName>
        <fullName evidence="2 3">Ovule protein</fullName>
    </submittedName>
</protein>
<dbReference type="Proteomes" id="UP000887569">
    <property type="component" value="Unplaced"/>
</dbReference>
<evidence type="ECO:0000313" key="1">
    <source>
        <dbReference type="Proteomes" id="UP000887569"/>
    </source>
</evidence>
<dbReference type="WBParaSite" id="PgE162_g001_t06">
    <property type="protein sequence ID" value="PgE162_g001_t06"/>
    <property type="gene ID" value="PgE162_g001"/>
</dbReference>
<name>A0A915A1I2_PARUN</name>
<evidence type="ECO:0000313" key="2">
    <source>
        <dbReference type="WBParaSite" id="PgE162_g001_t01"/>
    </source>
</evidence>
<evidence type="ECO:0000313" key="3">
    <source>
        <dbReference type="WBParaSite" id="PgE162_g001_t02"/>
    </source>
</evidence>
<reference evidence="2 3" key="1">
    <citation type="submission" date="2022-11" db="UniProtKB">
        <authorList>
            <consortium name="WormBaseParasite"/>
        </authorList>
    </citation>
    <scope>IDENTIFICATION</scope>
</reference>